<organism evidence="3 4">
    <name type="scientific">Oopsacas minuta</name>
    <dbReference type="NCBI Taxonomy" id="111878"/>
    <lineage>
        <taxon>Eukaryota</taxon>
        <taxon>Metazoa</taxon>
        <taxon>Porifera</taxon>
        <taxon>Hexactinellida</taxon>
        <taxon>Hexasterophora</taxon>
        <taxon>Lyssacinosida</taxon>
        <taxon>Leucopsacidae</taxon>
        <taxon>Oopsacas</taxon>
    </lineage>
</organism>
<dbReference type="SMART" id="SM00173">
    <property type="entry name" value="RAS"/>
    <property type="match status" value="1"/>
</dbReference>
<comment type="caution">
    <text evidence="3">The sequence shown here is derived from an EMBL/GenBank/DDBJ whole genome shotgun (WGS) entry which is preliminary data.</text>
</comment>
<dbReference type="Proteomes" id="UP001165289">
    <property type="component" value="Unassembled WGS sequence"/>
</dbReference>
<dbReference type="PANTHER" id="PTHR47977">
    <property type="entry name" value="RAS-RELATED PROTEIN RAB"/>
    <property type="match status" value="1"/>
</dbReference>
<keyword evidence="1" id="KW-0547">Nucleotide-binding</keyword>
<evidence type="ECO:0000313" key="4">
    <source>
        <dbReference type="Proteomes" id="UP001165289"/>
    </source>
</evidence>
<dbReference type="PRINTS" id="PR00449">
    <property type="entry name" value="RASTRNSFRMNG"/>
</dbReference>
<evidence type="ECO:0000256" key="2">
    <source>
        <dbReference type="ARBA" id="ARBA00023134"/>
    </source>
</evidence>
<dbReference type="PROSITE" id="PS51419">
    <property type="entry name" value="RAB"/>
    <property type="match status" value="1"/>
</dbReference>
<dbReference type="InterPro" id="IPR027417">
    <property type="entry name" value="P-loop_NTPase"/>
</dbReference>
<gene>
    <name evidence="3" type="ORF">LOD99_4545</name>
</gene>
<sequence length="193" mass="21208">MSNCNILIVGGKSVGKTVIFNQITYRSTTPRFLYPISEDTGIASWTAQGQQINIQVRDTISATPTSINATLCRNLDIILFVYSLDRKSSVEELGEWHDLIYRFIPPDVISCLVGNKCDLVTSDEGFNDSIVRIKPIIGSKHNFKVSAVTGEGIPQMVEKIARDYLTKQPRQPTGGVIVGGIRTPPGDAYCCIN</sequence>
<evidence type="ECO:0000313" key="3">
    <source>
        <dbReference type="EMBL" id="KAI6652000.1"/>
    </source>
</evidence>
<dbReference type="GO" id="GO:0003924">
    <property type="term" value="F:GTPase activity"/>
    <property type="evidence" value="ECO:0007669"/>
    <property type="project" value="InterPro"/>
</dbReference>
<name>A0AAV7JU68_9METZ</name>
<dbReference type="SUPFAM" id="SSF52540">
    <property type="entry name" value="P-loop containing nucleoside triphosphate hydrolases"/>
    <property type="match status" value="1"/>
</dbReference>
<dbReference type="AlphaFoldDB" id="A0AAV7JU68"/>
<protein>
    <submittedName>
        <fullName evidence="3">Uncharacterized protein</fullName>
    </submittedName>
</protein>
<dbReference type="EMBL" id="JAKMXF010000300">
    <property type="protein sequence ID" value="KAI6652000.1"/>
    <property type="molecule type" value="Genomic_DNA"/>
</dbReference>
<keyword evidence="4" id="KW-1185">Reference proteome</keyword>
<dbReference type="SMART" id="SM00175">
    <property type="entry name" value="RAB"/>
    <property type="match status" value="1"/>
</dbReference>
<accession>A0AAV7JU68</accession>
<reference evidence="3 4" key="1">
    <citation type="journal article" date="2023" name="BMC Biol.">
        <title>The compact genome of the sponge Oopsacas minuta (Hexactinellida) is lacking key metazoan core genes.</title>
        <authorList>
            <person name="Santini S."/>
            <person name="Schenkelaars Q."/>
            <person name="Jourda C."/>
            <person name="Duchesne M."/>
            <person name="Belahbib H."/>
            <person name="Rocher C."/>
            <person name="Selva M."/>
            <person name="Riesgo A."/>
            <person name="Vervoort M."/>
            <person name="Leys S.P."/>
            <person name="Kodjabachian L."/>
            <person name="Le Bivic A."/>
            <person name="Borchiellini C."/>
            <person name="Claverie J.M."/>
            <person name="Renard E."/>
        </authorList>
    </citation>
    <scope>NUCLEOTIDE SEQUENCE [LARGE SCALE GENOMIC DNA]</scope>
    <source>
        <strain evidence="3">SPO-2</strain>
    </source>
</reference>
<dbReference type="InterPro" id="IPR050227">
    <property type="entry name" value="Rab"/>
</dbReference>
<keyword evidence="2" id="KW-0342">GTP-binding</keyword>
<evidence type="ECO:0000256" key="1">
    <source>
        <dbReference type="ARBA" id="ARBA00022741"/>
    </source>
</evidence>
<dbReference type="Gene3D" id="3.40.50.300">
    <property type="entry name" value="P-loop containing nucleotide triphosphate hydrolases"/>
    <property type="match status" value="1"/>
</dbReference>
<dbReference type="Pfam" id="PF00071">
    <property type="entry name" value="Ras"/>
    <property type="match status" value="1"/>
</dbReference>
<dbReference type="InterPro" id="IPR001806">
    <property type="entry name" value="Small_GTPase"/>
</dbReference>
<proteinExistence type="predicted"/>
<dbReference type="GO" id="GO:0005525">
    <property type="term" value="F:GTP binding"/>
    <property type="evidence" value="ECO:0007669"/>
    <property type="project" value="UniProtKB-KW"/>
</dbReference>